<dbReference type="Proteomes" id="UP000004431">
    <property type="component" value="Unassembled WGS sequence"/>
</dbReference>
<evidence type="ECO:0008006" key="3">
    <source>
        <dbReference type="Google" id="ProtNLM"/>
    </source>
</evidence>
<gene>
    <name evidence="1" type="ORF">HMPREF9248_0210</name>
</gene>
<protein>
    <recommendedName>
        <fullName evidence="3">3'-5' exonuclease</fullName>
    </recommendedName>
</protein>
<dbReference type="RefSeq" id="WP_006304376.1">
    <property type="nucleotide sequence ID" value="NZ_AEDQ01000027.1"/>
</dbReference>
<dbReference type="Gene3D" id="3.30.420.10">
    <property type="entry name" value="Ribonuclease H-like superfamily/Ribonuclease H"/>
    <property type="match status" value="1"/>
</dbReference>
<reference evidence="1 2" key="1">
    <citation type="submission" date="2010-08" db="EMBL/GenBank/DDBJ databases">
        <authorList>
            <person name="Durkin A.S."/>
            <person name="Madupu R."/>
            <person name="Torralba M."/>
            <person name="Gillis M."/>
            <person name="Methe B."/>
            <person name="Sutton G."/>
            <person name="Nelson K.E."/>
        </authorList>
    </citation>
    <scope>NUCLEOTIDE SEQUENCE [LARGE SCALE GENOMIC DNA]</scope>
    <source>
        <strain evidence="1 2">PB189-T1-4</strain>
    </source>
</reference>
<dbReference type="EMBL" id="AEDQ01000027">
    <property type="protein sequence ID" value="EFL43924.1"/>
    <property type="molecule type" value="Genomic_DNA"/>
</dbReference>
<dbReference type="SUPFAM" id="SSF53098">
    <property type="entry name" value="Ribonuclease H-like"/>
    <property type="match status" value="1"/>
</dbReference>
<dbReference type="InterPro" id="IPR036397">
    <property type="entry name" value="RNaseH_sf"/>
</dbReference>
<evidence type="ECO:0000313" key="1">
    <source>
        <dbReference type="EMBL" id="EFL43924.1"/>
    </source>
</evidence>
<dbReference type="InterPro" id="IPR012337">
    <property type="entry name" value="RNaseH-like_sf"/>
</dbReference>
<comment type="caution">
    <text evidence="1">The sequence shown here is derived from an EMBL/GenBank/DDBJ whole genome shotgun (WGS) entry which is preliminary data.</text>
</comment>
<accession>A0ABN0AZR4</accession>
<evidence type="ECO:0000313" key="2">
    <source>
        <dbReference type="Proteomes" id="UP000004431"/>
    </source>
</evidence>
<keyword evidence="2" id="KW-1185">Reference proteome</keyword>
<sequence length="322" mass="35758">MNVQQAIDQAHAYTLPGFLSTDSAVTEERKRNEDALATLLKAWKEAPAKQEPCDFSLIMQLADRNRALCDSFGIEKLERVAGGCLARQLSDDDLISAVAKMQKRSVASVRKTAGPTAANLAIAYAEKPMQGCVCGVDLETTSRFPDRGYIVNLGLAFMDLTSTAQVHDGHSAYFGMPELYKTKGVPLSNIHHITWDDIAGKEPFRTNTTIQKALLATFTTFPIMAHNAAFEDSWFMLHLPGYAEGRKSGKIIIIDSRDICRRCDPEVRSLPRESRPAALETWARRRKTLVAAESEVHLGLDDVYLMLKTVQAEFNERSMFSA</sequence>
<name>A0ABN0AZR4_9ACTN</name>
<proteinExistence type="predicted"/>
<organism evidence="1 2">
    <name type="scientific">Fannyhessea vaginae PB189-T1-4</name>
    <dbReference type="NCBI Taxonomy" id="866774"/>
    <lineage>
        <taxon>Bacteria</taxon>
        <taxon>Bacillati</taxon>
        <taxon>Actinomycetota</taxon>
        <taxon>Coriobacteriia</taxon>
        <taxon>Coriobacteriales</taxon>
        <taxon>Atopobiaceae</taxon>
        <taxon>Fannyhessea</taxon>
    </lineage>
</organism>